<dbReference type="InterPro" id="IPR010149">
    <property type="entry name" value="CRISPR-assoc_prot_Csm2_III-A"/>
</dbReference>
<proteinExistence type="inferred from homology"/>
<dbReference type="AlphaFoldDB" id="A0A388T9T8"/>
<feature type="non-terminal residue" evidence="7">
    <location>
        <position position="1"/>
    </location>
</feature>
<dbReference type="EMBL" id="BGZN01000011">
    <property type="protein sequence ID" value="GBR73420.1"/>
    <property type="molecule type" value="Genomic_DNA"/>
</dbReference>
<evidence type="ECO:0000256" key="5">
    <source>
        <dbReference type="ARBA" id="ARBA00023118"/>
    </source>
</evidence>
<evidence type="ECO:0000256" key="2">
    <source>
        <dbReference type="ARBA" id="ARBA00006896"/>
    </source>
</evidence>
<comment type="function">
    <text evidence="1">This subunit may be involved in monitoring complementarity of crRNA and target RNA.</text>
</comment>
<dbReference type="Pfam" id="PF03750">
    <property type="entry name" value="Csm2_III-A"/>
    <property type="match status" value="1"/>
</dbReference>
<keyword evidence="5" id="KW-0051">Antiviral defense</keyword>
<evidence type="ECO:0000313" key="8">
    <source>
        <dbReference type="Proteomes" id="UP000269352"/>
    </source>
</evidence>
<evidence type="ECO:0000256" key="1">
    <source>
        <dbReference type="ARBA" id="ARBA00003640"/>
    </source>
</evidence>
<evidence type="ECO:0000313" key="7">
    <source>
        <dbReference type="EMBL" id="GBR73420.1"/>
    </source>
</evidence>
<evidence type="ECO:0000256" key="6">
    <source>
        <dbReference type="ARBA" id="ARBA00031723"/>
    </source>
</evidence>
<reference evidence="7 8" key="1">
    <citation type="journal article" date="2019" name="ISME J.">
        <title>Genome analyses of uncultured TG2/ZB3 bacteria in 'Margulisbacteria' specifically attached to ectosymbiotic spirochetes of protists in the termite gut.</title>
        <authorList>
            <person name="Utami Y.D."/>
            <person name="Kuwahara H."/>
            <person name="Igai K."/>
            <person name="Murakami T."/>
            <person name="Sugaya K."/>
            <person name="Morikawa T."/>
            <person name="Nagura Y."/>
            <person name="Yuki M."/>
            <person name="Deevong P."/>
            <person name="Inoue T."/>
            <person name="Kihara K."/>
            <person name="Lo N."/>
            <person name="Yamada A."/>
            <person name="Ohkuma M."/>
            <person name="Hongoh Y."/>
        </authorList>
    </citation>
    <scope>NUCLEOTIDE SEQUENCE [LARGE SCALE GENOMIC DNA]</scope>
    <source>
        <strain evidence="7">NkOx7-01</strain>
    </source>
</reference>
<evidence type="ECO:0000256" key="4">
    <source>
        <dbReference type="ARBA" id="ARBA00022884"/>
    </source>
</evidence>
<comment type="caution">
    <text evidence="7">The sequence shown here is derived from an EMBL/GenBank/DDBJ whole genome shotgun (WGS) entry which is preliminary data.</text>
</comment>
<organism evidence="7 8">
    <name type="scientific">Termititenax aidoneus</name>
    <dbReference type="NCBI Taxonomy" id="2218524"/>
    <lineage>
        <taxon>Bacteria</taxon>
        <taxon>Bacillati</taxon>
        <taxon>Candidatus Margulisiibacteriota</taxon>
        <taxon>Candidatus Termititenacia</taxon>
        <taxon>Candidatus Termititenacales</taxon>
        <taxon>Candidatus Termititenacaceae</taxon>
        <taxon>Candidatus Termititenax</taxon>
    </lineage>
</organism>
<evidence type="ECO:0000256" key="3">
    <source>
        <dbReference type="ARBA" id="ARBA00016118"/>
    </source>
</evidence>
<dbReference type="GO" id="GO:0051607">
    <property type="term" value="P:defense response to virus"/>
    <property type="evidence" value="ECO:0007669"/>
    <property type="project" value="UniProtKB-KW"/>
</dbReference>
<comment type="similarity">
    <text evidence="2">Belongs to the CRISPR-associated Csm2 family.</text>
</comment>
<dbReference type="Proteomes" id="UP000269352">
    <property type="component" value="Unassembled WGS sequence"/>
</dbReference>
<accession>A0A388T9T8</accession>
<name>A0A388T9T8_TERA1</name>
<gene>
    <name evidence="7" type="primary">csm2</name>
    <name evidence="7" type="ORF">NO1_0807</name>
</gene>
<dbReference type="GO" id="GO:0003723">
    <property type="term" value="F:RNA binding"/>
    <property type="evidence" value="ECO:0007669"/>
    <property type="project" value="UniProtKB-KW"/>
</dbReference>
<dbReference type="NCBIfam" id="TIGR01870">
    <property type="entry name" value="cas_TM1810_Csm2"/>
    <property type="match status" value="1"/>
</dbReference>
<keyword evidence="4" id="KW-0694">RNA-binding</keyword>
<sequence length="74" mass="8671">VDGDLQDDTREDIQYLRVKLAYQAGREKNNGPLKALQKRLDTEIQKINTKPEWEKFAKLMETIVAYHKFYGGKD</sequence>
<protein>
    <recommendedName>
        <fullName evidence="3">CRISPR system Cms protein Csm2</fullName>
    </recommendedName>
    <alternativeName>
        <fullName evidence="6">CRISPR type III A-associated protein Csm2</fullName>
    </alternativeName>
</protein>
<keyword evidence="8" id="KW-1185">Reference proteome</keyword>